<proteinExistence type="predicted"/>
<evidence type="ECO:0000313" key="5">
    <source>
        <dbReference type="EMBL" id="QEA06953.1"/>
    </source>
</evidence>
<dbReference type="InterPro" id="IPR052346">
    <property type="entry name" value="O-mannosyl-transferase_TMTC"/>
</dbReference>
<feature type="transmembrane region" description="Helical" evidence="4">
    <location>
        <begin position="12"/>
        <end position="30"/>
    </location>
</feature>
<organism evidence="5">
    <name type="scientific">uncultured organism</name>
    <dbReference type="NCBI Taxonomy" id="155900"/>
    <lineage>
        <taxon>unclassified sequences</taxon>
        <taxon>environmental samples</taxon>
    </lineage>
</organism>
<keyword evidence="4" id="KW-1133">Transmembrane helix</keyword>
<dbReference type="PANTHER" id="PTHR44227">
    <property type="match status" value="1"/>
</dbReference>
<evidence type="ECO:0000256" key="3">
    <source>
        <dbReference type="SAM" id="MobiDB-lite"/>
    </source>
</evidence>
<feature type="transmembrane region" description="Helical" evidence="4">
    <location>
        <begin position="96"/>
        <end position="119"/>
    </location>
</feature>
<evidence type="ECO:0000256" key="4">
    <source>
        <dbReference type="SAM" id="Phobius"/>
    </source>
</evidence>
<feature type="transmembrane region" description="Helical" evidence="4">
    <location>
        <begin position="187"/>
        <end position="205"/>
    </location>
</feature>
<keyword evidence="2" id="KW-0802">TPR repeat</keyword>
<keyword evidence="1" id="KW-0677">Repeat</keyword>
<accession>A0A5B8RFZ8</accession>
<protein>
    <submittedName>
        <fullName evidence="5">Uncharacterized protein</fullName>
    </submittedName>
</protein>
<feature type="transmembrane region" description="Helical" evidence="4">
    <location>
        <begin position="334"/>
        <end position="351"/>
    </location>
</feature>
<evidence type="ECO:0000256" key="1">
    <source>
        <dbReference type="ARBA" id="ARBA00022737"/>
    </source>
</evidence>
<gene>
    <name evidence="5" type="ORF">KBTEX_03296</name>
</gene>
<dbReference type="PANTHER" id="PTHR44227:SF3">
    <property type="entry name" value="PROTEIN O-MANNOSYL-TRANSFERASE TMTC4"/>
    <property type="match status" value="1"/>
</dbReference>
<reference evidence="5" key="1">
    <citation type="submission" date="2019-06" db="EMBL/GenBank/DDBJ databases">
        <authorList>
            <person name="Murdoch R.W."/>
            <person name="Fathepure B."/>
        </authorList>
    </citation>
    <scope>NUCLEOTIDE SEQUENCE</scope>
</reference>
<evidence type="ECO:0000256" key="2">
    <source>
        <dbReference type="ARBA" id="ARBA00022803"/>
    </source>
</evidence>
<keyword evidence="4" id="KW-0472">Membrane</keyword>
<dbReference type="EMBL" id="MN079187">
    <property type="protein sequence ID" value="QEA06953.1"/>
    <property type="molecule type" value="Genomic_DNA"/>
</dbReference>
<feature type="transmembrane region" description="Helical" evidence="4">
    <location>
        <begin position="363"/>
        <end position="381"/>
    </location>
</feature>
<dbReference type="AlphaFoldDB" id="A0A5B8RFZ8"/>
<feature type="transmembrane region" description="Helical" evidence="4">
    <location>
        <begin position="131"/>
        <end position="149"/>
    </location>
</feature>
<feature type="transmembrane region" description="Helical" evidence="4">
    <location>
        <begin position="240"/>
        <end position="259"/>
    </location>
</feature>
<feature type="transmembrane region" description="Helical" evidence="4">
    <location>
        <begin position="310"/>
        <end position="327"/>
    </location>
</feature>
<feature type="transmembrane region" description="Helical" evidence="4">
    <location>
        <begin position="155"/>
        <end position="175"/>
    </location>
</feature>
<feature type="region of interest" description="Disordered" evidence="3">
    <location>
        <begin position="626"/>
        <end position="651"/>
    </location>
</feature>
<name>A0A5B8RFZ8_9ZZZZ</name>
<feature type="transmembrane region" description="Helical" evidence="4">
    <location>
        <begin position="388"/>
        <end position="405"/>
    </location>
</feature>
<keyword evidence="4" id="KW-0812">Transmembrane</keyword>
<sequence>MRQLRTFESKEITTGIGLYTCLLVTMYTLLPGVSGSFLFDDFANLAPLGDAQGLIDTRHELFQFATSNVSGMTGRPISVLSFLINQYAWPQSATPFLWTNLMLHLLNGIMVFIFARLTVTALNRTDNSHPPFFTPLACAAIWLIAPLHISTVFYAVQRMAELSAFFTLASLSAYISGRLRVSCGHTATGLTLLFSVPVTAFLGFYAKENAASVPLLILALELTVFSKRAETQEKKPSEKLLIAAFAIIPSGLIFAYLGAKIIKDDGTARLLAEGPVLLDYIYKLLIPQSSTRAIFYDSFSSIQSTTNTEALLSWAFIALILGTAIYIRNKHPGIALGILFFFLGHTIEASGPNLDLYYEHRNYLPSVGIALTLAIAATLLFRSKFKTAVFASAIWLAICGAQAHMRASLWGHPTLASKVWIMEAPNSPNAWLRRAFIANRNGNALALNIAVARWHQLLPHSLHPLLLSLRLECPQEQISQKRIRALIELAKKTSSFNGIDRFFNPLVTQTMSGACKGLKLENIYTLARALIENKNITWRQKAYLWTLSGRILLSRGLADDAYSAFVKANTIAKDKVTLQRQIHALVAHNRADLARKLSNHKYSDDRKTAYGPFHIRTILGYLTDPGQQEKTGEGSNRINEQASPSSAKVPQ</sequence>